<dbReference type="EMBL" id="FOLL01000006">
    <property type="protein sequence ID" value="SFC20579.1"/>
    <property type="molecule type" value="Genomic_DNA"/>
</dbReference>
<keyword evidence="3" id="KW-1185">Reference proteome</keyword>
<dbReference type="Proteomes" id="UP000199577">
    <property type="component" value="Unassembled WGS sequence"/>
</dbReference>
<reference evidence="2 3" key="1">
    <citation type="submission" date="2016-10" db="EMBL/GenBank/DDBJ databases">
        <authorList>
            <person name="de Groot N.N."/>
        </authorList>
    </citation>
    <scope>NUCLEOTIDE SEQUENCE [LARGE SCALE GENOMIC DNA]</scope>
    <source>
        <strain evidence="2 3">DSM 22900</strain>
    </source>
</reference>
<gene>
    <name evidence="2" type="ORF">SAMN05421747_10676</name>
</gene>
<evidence type="ECO:0000256" key="1">
    <source>
        <dbReference type="SAM" id="MobiDB-lite"/>
    </source>
</evidence>
<dbReference type="STRING" id="623281.SAMN05421747_10676"/>
<sequence>MRNAGSWAGVPSIRTAMSNDAIRILKCLAIIGCLFIGKQVSAKDDLRYAYYAVDTTAVAQQERPSRVKEGSPDKANGKVQEVVKPDDIVTDVQQVVKKVPKARRQAKPVSVPSVKVKPPVKVNPPKIKTALPVKIKL</sequence>
<feature type="region of interest" description="Disordered" evidence="1">
    <location>
        <begin position="61"/>
        <end position="80"/>
    </location>
</feature>
<feature type="compositionally biased region" description="Basic and acidic residues" evidence="1">
    <location>
        <begin position="63"/>
        <end position="80"/>
    </location>
</feature>
<dbReference type="AlphaFoldDB" id="A0A1I1H8U7"/>
<evidence type="ECO:0000313" key="3">
    <source>
        <dbReference type="Proteomes" id="UP000199577"/>
    </source>
</evidence>
<evidence type="ECO:0000313" key="2">
    <source>
        <dbReference type="EMBL" id="SFC20579.1"/>
    </source>
</evidence>
<name>A0A1I1H8U7_9SPHI</name>
<accession>A0A1I1H8U7</accession>
<organism evidence="2 3">
    <name type="scientific">Parapedobacter composti</name>
    <dbReference type="NCBI Taxonomy" id="623281"/>
    <lineage>
        <taxon>Bacteria</taxon>
        <taxon>Pseudomonadati</taxon>
        <taxon>Bacteroidota</taxon>
        <taxon>Sphingobacteriia</taxon>
        <taxon>Sphingobacteriales</taxon>
        <taxon>Sphingobacteriaceae</taxon>
        <taxon>Parapedobacter</taxon>
    </lineage>
</organism>
<proteinExistence type="predicted"/>
<protein>
    <submittedName>
        <fullName evidence="2">Uncharacterized protein</fullName>
    </submittedName>
</protein>